<keyword evidence="2" id="KW-1185">Reference proteome</keyword>
<organism evidence="1 2">
    <name type="scientific">Actinomadura vinacea</name>
    <dbReference type="NCBI Taxonomy" id="115336"/>
    <lineage>
        <taxon>Bacteria</taxon>
        <taxon>Bacillati</taxon>
        <taxon>Actinomycetota</taxon>
        <taxon>Actinomycetes</taxon>
        <taxon>Streptosporangiales</taxon>
        <taxon>Thermomonosporaceae</taxon>
        <taxon>Actinomadura</taxon>
    </lineage>
</organism>
<accession>A0ABP5WLL6</accession>
<sequence length="78" mass="7466">MADAYADADGAEPGAVVEGDAGGALALGVSGGTWTECSTTPVHTGRVEVGLTAFSPGACSPVPGSGHPLLPQVAGSCR</sequence>
<reference evidence="2" key="1">
    <citation type="journal article" date="2019" name="Int. J. Syst. Evol. Microbiol.">
        <title>The Global Catalogue of Microorganisms (GCM) 10K type strain sequencing project: providing services to taxonomists for standard genome sequencing and annotation.</title>
        <authorList>
            <consortium name="The Broad Institute Genomics Platform"/>
            <consortium name="The Broad Institute Genome Sequencing Center for Infectious Disease"/>
            <person name="Wu L."/>
            <person name="Ma J."/>
        </authorList>
    </citation>
    <scope>NUCLEOTIDE SEQUENCE [LARGE SCALE GENOMIC DNA]</scope>
    <source>
        <strain evidence="2">JCM 3325</strain>
    </source>
</reference>
<dbReference type="Proteomes" id="UP001501231">
    <property type="component" value="Unassembled WGS sequence"/>
</dbReference>
<proteinExistence type="predicted"/>
<name>A0ABP5WLL6_9ACTN</name>
<evidence type="ECO:0000313" key="1">
    <source>
        <dbReference type="EMBL" id="GAA2430183.1"/>
    </source>
</evidence>
<gene>
    <name evidence="1" type="ORF">GCM10010191_49610</name>
</gene>
<protein>
    <submittedName>
        <fullName evidence="1">Uncharacterized protein</fullName>
    </submittedName>
</protein>
<evidence type="ECO:0000313" key="2">
    <source>
        <dbReference type="Proteomes" id="UP001501231"/>
    </source>
</evidence>
<dbReference type="EMBL" id="BAAARW010000020">
    <property type="protein sequence ID" value="GAA2430183.1"/>
    <property type="molecule type" value="Genomic_DNA"/>
</dbReference>
<comment type="caution">
    <text evidence="1">The sequence shown here is derived from an EMBL/GenBank/DDBJ whole genome shotgun (WGS) entry which is preliminary data.</text>
</comment>